<dbReference type="RefSeq" id="WP_208914284.1">
    <property type="nucleotide sequence ID" value="NZ_LT840184.1"/>
</dbReference>
<name>A0A1X7HH55_9BACL</name>
<organism evidence="5 6">
    <name type="scientific">Paenibacillus uliginis N3/975</name>
    <dbReference type="NCBI Taxonomy" id="1313296"/>
    <lineage>
        <taxon>Bacteria</taxon>
        <taxon>Bacillati</taxon>
        <taxon>Bacillota</taxon>
        <taxon>Bacilli</taxon>
        <taxon>Bacillales</taxon>
        <taxon>Paenibacillaceae</taxon>
        <taxon>Paenibacillus</taxon>
    </lineage>
</organism>
<evidence type="ECO:0000256" key="2">
    <source>
        <dbReference type="ARBA" id="ARBA00022670"/>
    </source>
</evidence>
<evidence type="ECO:0000313" key="6">
    <source>
        <dbReference type="Proteomes" id="UP000192940"/>
    </source>
</evidence>
<keyword evidence="6" id="KW-1185">Reference proteome</keyword>
<dbReference type="GO" id="GO:0006508">
    <property type="term" value="P:proteolysis"/>
    <property type="evidence" value="ECO:0007669"/>
    <property type="project" value="UniProtKB-KW"/>
</dbReference>
<keyword evidence="4" id="KW-0720">Serine protease</keyword>
<comment type="similarity">
    <text evidence="1">Belongs to the peptidase S51 family.</text>
</comment>
<dbReference type="InterPro" id="IPR029062">
    <property type="entry name" value="Class_I_gatase-like"/>
</dbReference>
<evidence type="ECO:0000256" key="3">
    <source>
        <dbReference type="ARBA" id="ARBA00022801"/>
    </source>
</evidence>
<dbReference type="Gene3D" id="3.40.50.880">
    <property type="match status" value="1"/>
</dbReference>
<dbReference type="EMBL" id="LT840184">
    <property type="protein sequence ID" value="SMF86559.1"/>
    <property type="molecule type" value="Genomic_DNA"/>
</dbReference>
<proteinExistence type="inferred from homology"/>
<dbReference type="GO" id="GO:0008236">
    <property type="term" value="F:serine-type peptidase activity"/>
    <property type="evidence" value="ECO:0007669"/>
    <property type="project" value="UniProtKB-KW"/>
</dbReference>
<gene>
    <name evidence="5" type="ORF">SAMN05661091_3425</name>
</gene>
<keyword evidence="2" id="KW-0645">Protease</keyword>
<dbReference type="AlphaFoldDB" id="A0A1X7HH55"/>
<protein>
    <submittedName>
        <fullName evidence="5">Cyanophycinase</fullName>
    </submittedName>
</protein>
<reference evidence="5 6" key="1">
    <citation type="submission" date="2017-04" db="EMBL/GenBank/DDBJ databases">
        <authorList>
            <person name="Afonso C.L."/>
            <person name="Miller P.J."/>
            <person name="Scott M.A."/>
            <person name="Spackman E."/>
            <person name="Goraichik I."/>
            <person name="Dimitrov K.M."/>
            <person name="Suarez D.L."/>
            <person name="Swayne D.E."/>
        </authorList>
    </citation>
    <scope>NUCLEOTIDE SEQUENCE [LARGE SCALE GENOMIC DNA]</scope>
    <source>
        <strain evidence="5 6">N3/975</strain>
    </source>
</reference>
<dbReference type="Pfam" id="PF03575">
    <property type="entry name" value="Peptidase_S51"/>
    <property type="match status" value="1"/>
</dbReference>
<evidence type="ECO:0000256" key="1">
    <source>
        <dbReference type="ARBA" id="ARBA00006534"/>
    </source>
</evidence>
<dbReference type="STRING" id="1313296.SAMN05661091_3425"/>
<evidence type="ECO:0000256" key="4">
    <source>
        <dbReference type="ARBA" id="ARBA00022825"/>
    </source>
</evidence>
<accession>A0A1X7HH55</accession>
<evidence type="ECO:0000313" key="5">
    <source>
        <dbReference type="EMBL" id="SMF86559.1"/>
    </source>
</evidence>
<keyword evidence="3" id="KW-0378">Hydrolase</keyword>
<dbReference type="SUPFAM" id="SSF52317">
    <property type="entry name" value="Class I glutamine amidotransferase-like"/>
    <property type="match status" value="1"/>
</dbReference>
<dbReference type="Proteomes" id="UP000192940">
    <property type="component" value="Chromosome I"/>
</dbReference>
<dbReference type="InterPro" id="IPR005320">
    <property type="entry name" value="Peptidase_S51"/>
</dbReference>
<sequence length="214" mass="24686">MKTHYYLDWFYDKGFSEKLVNVLHEDITDRKSLVMISAESSDFKDEQVNIDSVFERTWFNQANIFFDEYHLIDHRTQMEDAHRLIQNASVVFLCGGNPRNQKHLLTEYELSDVIKKSNAVVMGTSAGGMNMSDEYVDECTVYEGMALNHFSFEAHFDHDNTALIEERFPLSKKMDIYVAADKDGAVRVKGIKIDIIGNVYLISHSKIQKLVETL</sequence>